<dbReference type="Pfam" id="PF04003">
    <property type="entry name" value="Utp12"/>
    <property type="match status" value="1"/>
</dbReference>
<dbReference type="InterPro" id="IPR001680">
    <property type="entry name" value="WD40_rpt"/>
</dbReference>
<accession>A0AAF3EB84</accession>
<dbReference type="Gene3D" id="2.130.10.10">
    <property type="entry name" value="YVTN repeat-like/Quinoprotein amine dehydrogenase"/>
    <property type="match status" value="3"/>
</dbReference>
<evidence type="ECO:0000256" key="9">
    <source>
        <dbReference type="PROSITE-ProRule" id="PRU00221"/>
    </source>
</evidence>
<dbReference type="InterPro" id="IPR014001">
    <property type="entry name" value="Helicase_ATP-bd"/>
</dbReference>
<keyword evidence="3 9" id="KW-0853">WD repeat</keyword>
<name>A0AAF3EB84_9BILA</name>
<feature type="region of interest" description="Disordered" evidence="11">
    <location>
        <begin position="866"/>
        <end position="924"/>
    </location>
</feature>
<feature type="repeat" description="WD" evidence="9">
    <location>
        <begin position="342"/>
        <end position="383"/>
    </location>
</feature>
<dbReference type="InterPro" id="IPR027417">
    <property type="entry name" value="P-loop_NTPase"/>
</dbReference>
<dbReference type="PROSITE" id="PS51194">
    <property type="entry name" value="HELICASE_CTER"/>
    <property type="match status" value="1"/>
</dbReference>
<keyword evidence="4" id="KW-0677">Repeat</keyword>
<feature type="region of interest" description="Disordered" evidence="11">
    <location>
        <begin position="947"/>
        <end position="979"/>
    </location>
</feature>
<evidence type="ECO:0000256" key="4">
    <source>
        <dbReference type="ARBA" id="ARBA00022737"/>
    </source>
</evidence>
<dbReference type="EC" id="3.6.4.13" evidence="2"/>
<dbReference type="GO" id="GO:0000028">
    <property type="term" value="P:ribosomal small subunit assembly"/>
    <property type="evidence" value="ECO:0007669"/>
    <property type="project" value="TreeGrafter"/>
</dbReference>
<dbReference type="GO" id="GO:0005524">
    <property type="term" value="F:ATP binding"/>
    <property type="evidence" value="ECO:0007669"/>
    <property type="project" value="UniProtKB-KW"/>
</dbReference>
<dbReference type="SUPFAM" id="SSF52540">
    <property type="entry name" value="P-loop containing nucleoside triphosphate hydrolases"/>
    <property type="match status" value="1"/>
</dbReference>
<keyword evidence="5" id="KW-0547">Nucleotide-binding</keyword>
<feature type="compositionally biased region" description="Basic and acidic residues" evidence="11">
    <location>
        <begin position="953"/>
        <end position="964"/>
    </location>
</feature>
<evidence type="ECO:0000256" key="11">
    <source>
        <dbReference type="SAM" id="MobiDB-lite"/>
    </source>
</evidence>
<dbReference type="InterPro" id="IPR027145">
    <property type="entry name" value="PWP2"/>
</dbReference>
<keyword evidence="7" id="KW-0347">Helicase</keyword>
<dbReference type="CDD" id="cd18787">
    <property type="entry name" value="SF2_C_DEAD"/>
    <property type="match status" value="1"/>
</dbReference>
<organism evidence="15 16">
    <name type="scientific">Mesorhabditis belari</name>
    <dbReference type="NCBI Taxonomy" id="2138241"/>
    <lineage>
        <taxon>Eukaryota</taxon>
        <taxon>Metazoa</taxon>
        <taxon>Ecdysozoa</taxon>
        <taxon>Nematoda</taxon>
        <taxon>Chromadorea</taxon>
        <taxon>Rhabditida</taxon>
        <taxon>Rhabditina</taxon>
        <taxon>Rhabditomorpha</taxon>
        <taxon>Rhabditoidea</taxon>
        <taxon>Rhabditidae</taxon>
        <taxon>Mesorhabditinae</taxon>
        <taxon>Mesorhabditis</taxon>
    </lineage>
</organism>
<dbReference type="Pfam" id="PF00271">
    <property type="entry name" value="Helicase_C"/>
    <property type="match status" value="1"/>
</dbReference>
<dbReference type="PROSITE" id="PS51195">
    <property type="entry name" value="Q_MOTIF"/>
    <property type="match status" value="1"/>
</dbReference>
<dbReference type="InterPro" id="IPR014014">
    <property type="entry name" value="RNA_helicase_DEAD_Q_motif"/>
</dbReference>
<dbReference type="GO" id="GO:0003676">
    <property type="term" value="F:nucleic acid binding"/>
    <property type="evidence" value="ECO:0007669"/>
    <property type="project" value="InterPro"/>
</dbReference>
<evidence type="ECO:0000256" key="3">
    <source>
        <dbReference type="ARBA" id="ARBA00022574"/>
    </source>
</evidence>
<evidence type="ECO:0000256" key="6">
    <source>
        <dbReference type="ARBA" id="ARBA00022801"/>
    </source>
</evidence>
<keyword evidence="6" id="KW-0378">Hydrolase</keyword>
<keyword evidence="15" id="KW-1185">Reference proteome</keyword>
<dbReference type="InterPro" id="IPR007148">
    <property type="entry name" value="SSU_processome_Utp12"/>
</dbReference>
<dbReference type="SUPFAM" id="SSF50978">
    <property type="entry name" value="WD40 repeat-like"/>
    <property type="match status" value="2"/>
</dbReference>
<dbReference type="GO" id="GO:0003724">
    <property type="term" value="F:RNA helicase activity"/>
    <property type="evidence" value="ECO:0007669"/>
    <property type="project" value="UniProtKB-EC"/>
</dbReference>
<reference evidence="16" key="1">
    <citation type="submission" date="2024-02" db="UniProtKB">
        <authorList>
            <consortium name="WormBaseParasite"/>
        </authorList>
    </citation>
    <scope>IDENTIFICATION</scope>
</reference>
<dbReference type="SMART" id="SM00487">
    <property type="entry name" value="DEXDc"/>
    <property type="match status" value="1"/>
</dbReference>
<evidence type="ECO:0000256" key="10">
    <source>
        <dbReference type="PROSITE-ProRule" id="PRU00552"/>
    </source>
</evidence>
<dbReference type="GO" id="GO:0016787">
    <property type="term" value="F:hydrolase activity"/>
    <property type="evidence" value="ECO:0007669"/>
    <property type="project" value="UniProtKB-KW"/>
</dbReference>
<dbReference type="InterPro" id="IPR036322">
    <property type="entry name" value="WD40_repeat_dom_sf"/>
</dbReference>
<feature type="domain" description="Helicase ATP-binding" evidence="12">
    <location>
        <begin position="1021"/>
        <end position="1205"/>
    </location>
</feature>
<dbReference type="Pfam" id="PF00270">
    <property type="entry name" value="DEAD"/>
    <property type="match status" value="1"/>
</dbReference>
<dbReference type="InterPro" id="IPR015943">
    <property type="entry name" value="WD40/YVTN_repeat-like_dom_sf"/>
</dbReference>
<comment type="similarity">
    <text evidence="1">Belongs to the WD repeat PWP2 family.</text>
</comment>
<dbReference type="PROSITE" id="PS51192">
    <property type="entry name" value="HELICASE_ATP_BIND_1"/>
    <property type="match status" value="1"/>
</dbReference>
<evidence type="ECO:0000259" key="12">
    <source>
        <dbReference type="PROSITE" id="PS51192"/>
    </source>
</evidence>
<feature type="compositionally biased region" description="Acidic residues" evidence="11">
    <location>
        <begin position="965"/>
        <end position="979"/>
    </location>
</feature>
<evidence type="ECO:0000313" key="16">
    <source>
        <dbReference type="WBParaSite" id="MBELARI_LOCUS11186"/>
    </source>
</evidence>
<dbReference type="PANTHER" id="PTHR19858:SF0">
    <property type="entry name" value="PERIODIC TRYPTOPHAN PROTEIN 2 HOMOLOG"/>
    <property type="match status" value="1"/>
</dbReference>
<feature type="short sequence motif" description="Q motif" evidence="10">
    <location>
        <begin position="989"/>
        <end position="1017"/>
    </location>
</feature>
<evidence type="ECO:0000256" key="5">
    <source>
        <dbReference type="ARBA" id="ARBA00022741"/>
    </source>
</evidence>
<feature type="compositionally biased region" description="Basic residues" evidence="11">
    <location>
        <begin position="902"/>
        <end position="913"/>
    </location>
</feature>
<evidence type="ECO:0000259" key="14">
    <source>
        <dbReference type="PROSITE" id="PS51195"/>
    </source>
</evidence>
<dbReference type="WBParaSite" id="MBELARI_LOCUS11186">
    <property type="protein sequence ID" value="MBELARI_LOCUS11186"/>
    <property type="gene ID" value="MBELARI_LOCUS11186"/>
</dbReference>
<evidence type="ECO:0000313" key="15">
    <source>
        <dbReference type="Proteomes" id="UP000887575"/>
    </source>
</evidence>
<evidence type="ECO:0000256" key="8">
    <source>
        <dbReference type="ARBA" id="ARBA00022840"/>
    </source>
</evidence>
<dbReference type="PANTHER" id="PTHR19858">
    <property type="entry name" value="WD40 REPEAT PROTEIN"/>
    <property type="match status" value="1"/>
</dbReference>
<dbReference type="PROSITE" id="PS50294">
    <property type="entry name" value="WD_REPEATS_REGION"/>
    <property type="match status" value="3"/>
</dbReference>
<evidence type="ECO:0000256" key="1">
    <source>
        <dbReference type="ARBA" id="ARBA00010226"/>
    </source>
</evidence>
<protein>
    <recommendedName>
        <fullName evidence="2">RNA helicase</fullName>
        <ecNumber evidence="2">3.6.4.13</ecNumber>
    </recommendedName>
</protein>
<feature type="repeat" description="WD" evidence="9">
    <location>
        <begin position="384"/>
        <end position="425"/>
    </location>
</feature>
<sequence>MDTNYRFSNLIGTVYRNGQILFSSDGYSVLSPVGNKISIIDLKNNQTRTIAIDCEYSILSMSLNPAGTHLILITEAGDILFVNLETETVIHRFRATKLARHASFSPCGRYLALSPENDLQIQEMGSMVNNIFRPFHLIKTFHLSPETLTCINWSFDSRLICFGSEDKQIRIVPVREIKNFTCASVSSHKGRIVCADFMRDSYDMISIDQRGLCNFWKSNLQATDLVVDHNEESEEKVSSLFLEKTNKASLHELAGIDRIVDVTAAAFHRDSCLLVVGFDNGVFVLLEVPTLSLIHNLRISDVQITSIAPSRTGDWLAIGCGKGFAAQLVVWEWQSETYVMKQQSHSERILSAMFSPDGSSIATGAEDGKLKIWSCRSSFCVVTFNEHTSGVSAVAWTQSGKAILSSSLDGTVRAHDLKRYRNFRTLVCPEPTQLGALCVDTAGEIVVAAAKELFNVFVWSLETGRLLDVLSGHSSVVSSISISNNSLLTGSWDKTFKLWNITESQPVDHADLTCECLCVAFSPCGTLIAVLTMDSNIAFYTTDLQQIGSIDARLDFDAGRSKQDKVTKERSQKNKSMTTMCFSPDGSLLLVGGESVFLCLYSVLDRILLKKFAITRNRSLDGVVLDVNRRQFTEFGNMALCDASDSDDDHKEIKLPGTRHSDKGERAAFPEISVYHVSFCPTGRRFSVSSTEGVAIYSLDKLSLFDPFQLDSSTNPESVKRYLAMSDYATALMAALRLNDSHLVAKCCEFTPLAQVELVCQSLTLLYAERLLKWISEGEVVWNSPHIHFYMKWVNSILNVHGAHLKSRADVALLTGIQQIVHHHEELMQKMADQNKYGLQYLIRSRRITKKSFLGSFEELLPDAAPEQTLDENKDNVKKSKKRKAVEEKSEDQITADEIKLKKPKKAEKKAKKSAVDSGSEETVSETRKLKVTKKIINDVDSLPKSKKMRKKSFSDKQKSKEVSENSDEDNEEIAVDDNTPVDDIVDLSAWLEFSLPEEIMRGLKSLKFSSPTEIQRLVLPSAIRDRLDVLGAAETGSGKTLAYAIPAIARLLENSEGSESRGPKVLIMVPTRELAVQVRRHIDALLKFTAFKAVSIVGGLSQQKQERLLNAKPEIIVATPGRLWALMDGPSASDFLSDMSSLQMLVIDETDRMVERGHFEELELILAHIHRFTAEKLQTLVFSATLTYVHPAPKWMTESKAKQLTPEEKLKRLTGITGLRNKRKIYDITREFGTAEKLVETRMNCEDLLEKDITIAYLLHRYRGRTLVFLNSVDAARRLYGILTKLNFTPSPMLLHARMQQRQRLKNLERFAASKNAILLATDVAARGLDIRGIEHVIHYQVPKTAELYIHRSGRTARASASGLTVLLVDSQDVSFYRRICQNLNRKQDLPLFPIDAPQLFSALKPRIKIASELDTKNWFTKTAKEADLVLDEWTKEDAGDNELDGLLRDSKAKQFQLRSTLSQSLPSFEKGELPKTRYITPDIRNKYDETISAEALDSFNQTVGETKTKKKLRKLLSSRDLGIGKKFKKHKKRR</sequence>
<dbReference type="SMART" id="SM00320">
    <property type="entry name" value="WD40"/>
    <property type="match status" value="10"/>
</dbReference>
<dbReference type="SUPFAM" id="SSF63829">
    <property type="entry name" value="Calcium-dependent phosphotriesterase"/>
    <property type="match status" value="1"/>
</dbReference>
<dbReference type="GO" id="GO:0000462">
    <property type="term" value="P:maturation of SSU-rRNA from tricistronic rRNA transcript (SSU-rRNA, 5.8S rRNA, LSU-rRNA)"/>
    <property type="evidence" value="ECO:0007669"/>
    <property type="project" value="TreeGrafter"/>
</dbReference>
<dbReference type="InterPro" id="IPR001650">
    <property type="entry name" value="Helicase_C-like"/>
</dbReference>
<feature type="compositionally biased region" description="Basic and acidic residues" evidence="11">
    <location>
        <begin position="885"/>
        <end position="901"/>
    </location>
</feature>
<proteinExistence type="inferred from homology"/>
<dbReference type="GO" id="GO:0034388">
    <property type="term" value="C:Pwp2p-containing subcomplex of 90S preribosome"/>
    <property type="evidence" value="ECO:0007669"/>
    <property type="project" value="TreeGrafter"/>
</dbReference>
<evidence type="ECO:0000259" key="13">
    <source>
        <dbReference type="PROSITE" id="PS51194"/>
    </source>
</evidence>
<feature type="domain" description="Helicase C-terminal" evidence="13">
    <location>
        <begin position="1253"/>
        <end position="1402"/>
    </location>
</feature>
<dbReference type="PROSITE" id="PS50082">
    <property type="entry name" value="WD_REPEATS_2"/>
    <property type="match status" value="3"/>
</dbReference>
<keyword evidence="8" id="KW-0067">ATP-binding</keyword>
<evidence type="ECO:0000256" key="2">
    <source>
        <dbReference type="ARBA" id="ARBA00012552"/>
    </source>
</evidence>
<dbReference type="InterPro" id="IPR011545">
    <property type="entry name" value="DEAD/DEAH_box_helicase_dom"/>
</dbReference>
<evidence type="ECO:0000256" key="7">
    <source>
        <dbReference type="ARBA" id="ARBA00022806"/>
    </source>
</evidence>
<feature type="domain" description="DEAD-box RNA helicase Q" evidence="14">
    <location>
        <begin position="989"/>
        <end position="1017"/>
    </location>
</feature>
<dbReference type="Proteomes" id="UP000887575">
    <property type="component" value="Unassembled WGS sequence"/>
</dbReference>
<feature type="repeat" description="WD" evidence="9">
    <location>
        <begin position="470"/>
        <end position="509"/>
    </location>
</feature>
<dbReference type="SMART" id="SM00490">
    <property type="entry name" value="HELICc"/>
    <property type="match status" value="1"/>
</dbReference>
<dbReference type="Pfam" id="PF00400">
    <property type="entry name" value="WD40"/>
    <property type="match status" value="4"/>
</dbReference>
<dbReference type="GO" id="GO:0032040">
    <property type="term" value="C:small-subunit processome"/>
    <property type="evidence" value="ECO:0007669"/>
    <property type="project" value="TreeGrafter"/>
</dbReference>
<dbReference type="CDD" id="cd17946">
    <property type="entry name" value="DEADc_DDX24"/>
    <property type="match status" value="1"/>
</dbReference>
<dbReference type="Gene3D" id="3.40.50.300">
    <property type="entry name" value="P-loop containing nucleotide triphosphate hydrolases"/>
    <property type="match status" value="2"/>
</dbReference>